<organism evidence="2 3">
    <name type="scientific">Alligator mississippiensis</name>
    <name type="common">American alligator</name>
    <dbReference type="NCBI Taxonomy" id="8496"/>
    <lineage>
        <taxon>Eukaryota</taxon>
        <taxon>Metazoa</taxon>
        <taxon>Chordata</taxon>
        <taxon>Craniata</taxon>
        <taxon>Vertebrata</taxon>
        <taxon>Euteleostomi</taxon>
        <taxon>Archelosauria</taxon>
        <taxon>Archosauria</taxon>
        <taxon>Crocodylia</taxon>
        <taxon>Alligatoridae</taxon>
        <taxon>Alligatorinae</taxon>
        <taxon>Alligator</taxon>
    </lineage>
</organism>
<comment type="caution">
    <text evidence="2">The sequence shown here is derived from an EMBL/GenBank/DDBJ whole genome shotgun (WGS) entry which is preliminary data.</text>
</comment>
<keyword evidence="3" id="KW-1185">Reference proteome</keyword>
<evidence type="ECO:0000256" key="1">
    <source>
        <dbReference type="SAM" id="MobiDB-lite"/>
    </source>
</evidence>
<accession>A0A151PB42</accession>
<protein>
    <submittedName>
        <fullName evidence="2">Uncharacterized protein</fullName>
    </submittedName>
</protein>
<sequence length="73" mass="7971">MEPQLRIQSKGVHKARVNLRTGVFPAEDPEEGLKGKNLQSQAKTGPWKGVPKRGTRTPCGAEKVTTGSTETWL</sequence>
<evidence type="ECO:0000313" key="3">
    <source>
        <dbReference type="Proteomes" id="UP000050525"/>
    </source>
</evidence>
<gene>
    <name evidence="2" type="ORF">Y1Q_0021744</name>
</gene>
<reference evidence="2 3" key="1">
    <citation type="journal article" date="2012" name="Genome Biol.">
        <title>Sequencing three crocodilian genomes to illuminate the evolution of archosaurs and amniotes.</title>
        <authorList>
            <person name="St John J.A."/>
            <person name="Braun E.L."/>
            <person name="Isberg S.R."/>
            <person name="Miles L.G."/>
            <person name="Chong A.Y."/>
            <person name="Gongora J."/>
            <person name="Dalzell P."/>
            <person name="Moran C."/>
            <person name="Bed'hom B."/>
            <person name="Abzhanov A."/>
            <person name="Burgess S.C."/>
            <person name="Cooksey A.M."/>
            <person name="Castoe T.A."/>
            <person name="Crawford N.G."/>
            <person name="Densmore L.D."/>
            <person name="Drew J.C."/>
            <person name="Edwards S.V."/>
            <person name="Faircloth B.C."/>
            <person name="Fujita M.K."/>
            <person name="Greenwold M.J."/>
            <person name="Hoffmann F.G."/>
            <person name="Howard J.M."/>
            <person name="Iguchi T."/>
            <person name="Janes D.E."/>
            <person name="Khan S.Y."/>
            <person name="Kohno S."/>
            <person name="de Koning A.J."/>
            <person name="Lance S.L."/>
            <person name="McCarthy F.M."/>
            <person name="McCormack J.E."/>
            <person name="Merchant M.E."/>
            <person name="Peterson D.G."/>
            <person name="Pollock D.D."/>
            <person name="Pourmand N."/>
            <person name="Raney B.J."/>
            <person name="Roessler K.A."/>
            <person name="Sanford J.R."/>
            <person name="Sawyer R.H."/>
            <person name="Schmidt C.J."/>
            <person name="Triplett E.W."/>
            <person name="Tuberville T.D."/>
            <person name="Venegas-Anaya M."/>
            <person name="Howard J.T."/>
            <person name="Jarvis E.D."/>
            <person name="Guillette L.J.Jr."/>
            <person name="Glenn T.C."/>
            <person name="Green R.E."/>
            <person name="Ray D.A."/>
        </authorList>
    </citation>
    <scope>NUCLEOTIDE SEQUENCE [LARGE SCALE GENOMIC DNA]</scope>
    <source>
        <strain evidence="2">KSC_2009_1</strain>
    </source>
</reference>
<feature type="region of interest" description="Disordered" evidence="1">
    <location>
        <begin position="25"/>
        <end position="73"/>
    </location>
</feature>
<evidence type="ECO:0000313" key="2">
    <source>
        <dbReference type="EMBL" id="KYO46200.1"/>
    </source>
</evidence>
<dbReference type="AlphaFoldDB" id="A0A151PB42"/>
<name>A0A151PB42_ALLMI</name>
<dbReference type="EMBL" id="AKHW03000533">
    <property type="protein sequence ID" value="KYO46200.1"/>
    <property type="molecule type" value="Genomic_DNA"/>
</dbReference>
<dbReference type="Proteomes" id="UP000050525">
    <property type="component" value="Unassembled WGS sequence"/>
</dbReference>
<proteinExistence type="predicted"/>